<comment type="caution">
    <text evidence="2">The sequence shown here is derived from an EMBL/GenBank/DDBJ whole genome shotgun (WGS) entry which is preliminary data.</text>
</comment>
<accession>A0ABW8D6U9</accession>
<feature type="signal peptide" evidence="1">
    <location>
        <begin position="1"/>
        <end position="22"/>
    </location>
</feature>
<reference evidence="2 3" key="1">
    <citation type="submission" date="2024-08" db="EMBL/GenBank/DDBJ databases">
        <title>Draft Genome Sequence of Legionella lytica strain DSB2004, Isolated From a Fire Sprinkler System.</title>
        <authorList>
            <person name="Everhart A.D."/>
            <person name="Kidane D.T."/>
            <person name="Farone A.L."/>
            <person name="Farone M.B."/>
        </authorList>
    </citation>
    <scope>NUCLEOTIDE SEQUENCE [LARGE SCALE GENOMIC DNA]</scope>
    <source>
        <strain evidence="2 3">DSB2004</strain>
    </source>
</reference>
<proteinExistence type="predicted"/>
<keyword evidence="1" id="KW-0732">Signal</keyword>
<evidence type="ECO:0000256" key="1">
    <source>
        <dbReference type="SAM" id="SignalP"/>
    </source>
</evidence>
<protein>
    <recommendedName>
        <fullName evidence="4">Neuromedin U</fullName>
    </recommendedName>
</protein>
<gene>
    <name evidence="2" type="ORF">ACD661_00805</name>
</gene>
<sequence>MNYSRLIKFLPLLLSVPIPATAADEIAQANNPLANMQAFNVQNYYDPQISGFPQQGDTFWLRYAQPVKKFLIRASMPFTSYPITQMIKKSGPSDFNIFATYLLDTKNPAISAGVGPLLVAPTANPSVLGSGKWQTGLAAVFFDAKSTKLQYGGLVTYQTDFAGPKNRAHTSVLAVQPFAFLQLTHGFYLRSAPIWTFNLENNSHVMPLSLGAGKVIKSGKIVYNVFVEPQFSVSTKGDAQPTTQIFAGLNMQFYK</sequence>
<evidence type="ECO:0000313" key="2">
    <source>
        <dbReference type="EMBL" id="MFJ1267090.1"/>
    </source>
</evidence>
<evidence type="ECO:0008006" key="4">
    <source>
        <dbReference type="Google" id="ProtNLM"/>
    </source>
</evidence>
<dbReference type="EMBL" id="JBGORX010000001">
    <property type="protein sequence ID" value="MFJ1267090.1"/>
    <property type="molecule type" value="Genomic_DNA"/>
</dbReference>
<organism evidence="2 3">
    <name type="scientific">Legionella lytica</name>
    <dbReference type="NCBI Taxonomy" id="96232"/>
    <lineage>
        <taxon>Bacteria</taxon>
        <taxon>Pseudomonadati</taxon>
        <taxon>Pseudomonadota</taxon>
        <taxon>Gammaproteobacteria</taxon>
        <taxon>Legionellales</taxon>
        <taxon>Legionellaceae</taxon>
        <taxon>Legionella</taxon>
    </lineage>
</organism>
<name>A0ABW8D6U9_9GAMM</name>
<dbReference type="Proteomes" id="UP001615550">
    <property type="component" value="Unassembled WGS sequence"/>
</dbReference>
<feature type="chain" id="PRO_5047228410" description="Neuromedin U" evidence="1">
    <location>
        <begin position="23"/>
        <end position="255"/>
    </location>
</feature>
<dbReference type="RefSeq" id="WP_400185605.1">
    <property type="nucleotide sequence ID" value="NZ_JBGORX010000001.1"/>
</dbReference>
<evidence type="ECO:0000313" key="3">
    <source>
        <dbReference type="Proteomes" id="UP001615550"/>
    </source>
</evidence>
<keyword evidence="3" id="KW-1185">Reference proteome</keyword>